<accession>A0A4V2VS16</accession>
<name>A0A4V2VS16_9BURK</name>
<sequence length="276" mass="30272">MRRAWRLAALSGSMAMGLAGCGSLGGDNAWRIAEQQQEQYALAQRHDAEQMRRNVSTQPELMLSMIREMQAQKRYFASLAYIDAYLQQFGSQGDVMAMRADALRLTGQTEESARAYRALLKTQYAARGWHGLGLLAGAAGDYEEAERHLEQAVRIAPTQADMLNDLAYARLRLGQPDRARLPLGKAAELEPGNRTIVSNLALLLILQGDALGAAQVMDKAELAQATRQQIHRLANEVRGGRPQAPAPVARQLPLPNVAPSQGRVMDSFMNPVVARN</sequence>
<dbReference type="Proteomes" id="UP000294692">
    <property type="component" value="Unassembled WGS sequence"/>
</dbReference>
<feature type="chain" id="PRO_5020422322" evidence="2">
    <location>
        <begin position="20"/>
        <end position="276"/>
    </location>
</feature>
<dbReference type="PIRSF" id="PIRSF029658">
    <property type="entry name" value="UCP029658_TPR"/>
    <property type="match status" value="1"/>
</dbReference>
<organism evidence="3 4">
    <name type="scientific">Paracandidimonas soli</name>
    <dbReference type="NCBI Taxonomy" id="1917182"/>
    <lineage>
        <taxon>Bacteria</taxon>
        <taxon>Pseudomonadati</taxon>
        <taxon>Pseudomonadota</taxon>
        <taxon>Betaproteobacteria</taxon>
        <taxon>Burkholderiales</taxon>
        <taxon>Alcaligenaceae</taxon>
        <taxon>Paracandidimonas</taxon>
    </lineage>
</organism>
<evidence type="ECO:0000313" key="4">
    <source>
        <dbReference type="Proteomes" id="UP000294692"/>
    </source>
</evidence>
<dbReference type="InterPro" id="IPR016931">
    <property type="entry name" value="UCP029658_TPR"/>
</dbReference>
<feature type="repeat" description="TPR" evidence="1">
    <location>
        <begin position="126"/>
        <end position="159"/>
    </location>
</feature>
<keyword evidence="2" id="KW-0732">Signal</keyword>
<dbReference type="OrthoDB" id="8535852at2"/>
<reference evidence="3 4" key="1">
    <citation type="submission" date="2019-03" db="EMBL/GenBank/DDBJ databases">
        <title>Genomic Encyclopedia of Type Strains, Phase IV (KMG-IV): sequencing the most valuable type-strain genomes for metagenomic binning, comparative biology and taxonomic classification.</title>
        <authorList>
            <person name="Goeker M."/>
        </authorList>
    </citation>
    <scope>NUCLEOTIDE SEQUENCE [LARGE SCALE GENOMIC DNA]</scope>
    <source>
        <strain evidence="3 4">DSM 100048</strain>
    </source>
</reference>
<evidence type="ECO:0000313" key="3">
    <source>
        <dbReference type="EMBL" id="TCV00630.1"/>
    </source>
</evidence>
<keyword evidence="1" id="KW-0802">TPR repeat</keyword>
<dbReference type="AlphaFoldDB" id="A0A4V2VS16"/>
<evidence type="ECO:0000256" key="2">
    <source>
        <dbReference type="SAM" id="SignalP"/>
    </source>
</evidence>
<dbReference type="SMART" id="SM00028">
    <property type="entry name" value="TPR"/>
    <property type="match status" value="2"/>
</dbReference>
<dbReference type="Gene3D" id="1.25.40.1040">
    <property type="match status" value="1"/>
</dbReference>
<gene>
    <name evidence="3" type="ORF">EV686_103211</name>
</gene>
<dbReference type="SUPFAM" id="SSF48452">
    <property type="entry name" value="TPR-like"/>
    <property type="match status" value="1"/>
</dbReference>
<dbReference type="InterPro" id="IPR011990">
    <property type="entry name" value="TPR-like_helical_dom_sf"/>
</dbReference>
<proteinExistence type="predicted"/>
<dbReference type="EMBL" id="SMBX01000003">
    <property type="protein sequence ID" value="TCV00630.1"/>
    <property type="molecule type" value="Genomic_DNA"/>
</dbReference>
<dbReference type="InterPro" id="IPR019734">
    <property type="entry name" value="TPR_rpt"/>
</dbReference>
<dbReference type="Pfam" id="PF14559">
    <property type="entry name" value="TPR_19"/>
    <property type="match status" value="1"/>
</dbReference>
<dbReference type="PROSITE" id="PS50005">
    <property type="entry name" value="TPR"/>
    <property type="match status" value="1"/>
</dbReference>
<dbReference type="PROSITE" id="PS51257">
    <property type="entry name" value="PROKAR_LIPOPROTEIN"/>
    <property type="match status" value="1"/>
</dbReference>
<dbReference type="RefSeq" id="WP_132475336.1">
    <property type="nucleotide sequence ID" value="NZ_JBHRVM010000001.1"/>
</dbReference>
<protein>
    <submittedName>
        <fullName evidence="3">Flp pilus assembly protein TadD</fullName>
    </submittedName>
</protein>
<evidence type="ECO:0000256" key="1">
    <source>
        <dbReference type="PROSITE-ProRule" id="PRU00339"/>
    </source>
</evidence>
<comment type="caution">
    <text evidence="3">The sequence shown here is derived from an EMBL/GenBank/DDBJ whole genome shotgun (WGS) entry which is preliminary data.</text>
</comment>
<keyword evidence="4" id="KW-1185">Reference proteome</keyword>
<feature type="signal peptide" evidence="2">
    <location>
        <begin position="1"/>
        <end position="19"/>
    </location>
</feature>